<keyword evidence="7" id="KW-1015">Disulfide bond</keyword>
<gene>
    <name evidence="9" type="ORF">I9W82_002734</name>
</gene>
<proteinExistence type="inferred from homology"/>
<comment type="subcellular location">
    <subcellularLocation>
        <location evidence="2">Cytoplasm</location>
    </subcellularLocation>
    <subcellularLocation>
        <location evidence="3">Mitochondrion intermembrane space</location>
    </subcellularLocation>
    <subcellularLocation>
        <location evidence="1">Nucleus</location>
    </subcellularLocation>
</comment>
<dbReference type="PANTHER" id="PTHR47677">
    <property type="entry name" value="CYTOCHROME C OXIDASE ASSEMBLY FACTOR 6"/>
    <property type="match status" value="1"/>
</dbReference>
<dbReference type="GO" id="GO:0005758">
    <property type="term" value="C:mitochondrial intermembrane space"/>
    <property type="evidence" value="ECO:0007669"/>
    <property type="project" value="UniProtKB-SubCell"/>
</dbReference>
<evidence type="ECO:0000256" key="3">
    <source>
        <dbReference type="ARBA" id="ARBA00004569"/>
    </source>
</evidence>
<dbReference type="InterPro" id="IPR048280">
    <property type="entry name" value="COX6B-like"/>
</dbReference>
<dbReference type="EMBL" id="JAEOAQ010000002">
    <property type="protein sequence ID" value="KAG5420853.1"/>
    <property type="molecule type" value="Genomic_DNA"/>
</dbReference>
<dbReference type="GO" id="GO:0005634">
    <property type="term" value="C:nucleus"/>
    <property type="evidence" value="ECO:0007669"/>
    <property type="project" value="UniProtKB-SubCell"/>
</dbReference>
<dbReference type="PANTHER" id="PTHR47677:SF1">
    <property type="entry name" value="CYTOCHROME C OXIDASE ASSEMBLY FACTOR 6"/>
    <property type="match status" value="1"/>
</dbReference>
<organism evidence="9 10">
    <name type="scientific">Candida metapsilosis</name>
    <dbReference type="NCBI Taxonomy" id="273372"/>
    <lineage>
        <taxon>Eukaryota</taxon>
        <taxon>Fungi</taxon>
        <taxon>Dikarya</taxon>
        <taxon>Ascomycota</taxon>
        <taxon>Saccharomycotina</taxon>
        <taxon>Pichiomycetes</taxon>
        <taxon>Debaryomycetaceae</taxon>
        <taxon>Candida/Lodderomyces clade</taxon>
        <taxon>Candida</taxon>
    </lineage>
</organism>
<dbReference type="Proteomes" id="UP000669133">
    <property type="component" value="Unassembled WGS sequence"/>
</dbReference>
<dbReference type="OrthoDB" id="5545577at2759"/>
<dbReference type="Pfam" id="PF02297">
    <property type="entry name" value="COX6B"/>
    <property type="match status" value="1"/>
</dbReference>
<keyword evidence="5" id="KW-0963">Cytoplasm</keyword>
<evidence type="ECO:0000256" key="6">
    <source>
        <dbReference type="ARBA" id="ARBA00023128"/>
    </source>
</evidence>
<dbReference type="GeneID" id="93651363"/>
<dbReference type="Gene3D" id="1.10.10.140">
    <property type="entry name" value="Cytochrome c oxidase, subunit VIb"/>
    <property type="match status" value="1"/>
</dbReference>
<evidence type="ECO:0000313" key="9">
    <source>
        <dbReference type="EMBL" id="KAG5420853.1"/>
    </source>
</evidence>
<evidence type="ECO:0000256" key="5">
    <source>
        <dbReference type="ARBA" id="ARBA00022490"/>
    </source>
</evidence>
<keyword evidence="8" id="KW-0539">Nucleus</keyword>
<evidence type="ECO:0008006" key="11">
    <source>
        <dbReference type="Google" id="ProtNLM"/>
    </source>
</evidence>
<keyword evidence="10" id="KW-1185">Reference proteome</keyword>
<comment type="similarity">
    <text evidence="4">Belongs to the cytochrome c oxidase subunit 6B family.</text>
</comment>
<evidence type="ECO:0000256" key="4">
    <source>
        <dbReference type="ARBA" id="ARBA00006425"/>
    </source>
</evidence>
<dbReference type="AlphaFoldDB" id="A0A8H7ZFG2"/>
<evidence type="ECO:0000256" key="1">
    <source>
        <dbReference type="ARBA" id="ARBA00004123"/>
    </source>
</evidence>
<evidence type="ECO:0000313" key="10">
    <source>
        <dbReference type="Proteomes" id="UP000669133"/>
    </source>
</evidence>
<reference evidence="9 10" key="1">
    <citation type="submission" date="2020-12" db="EMBL/GenBank/DDBJ databases">
        <title>Effect of drift, selection, and recombination on the evolution of hybrid genomes in Candida yeast pathogens.</title>
        <authorList>
            <person name="Mixao V."/>
            <person name="Ksiezopolska E."/>
            <person name="Saus E."/>
            <person name="Boekhout T."/>
            <person name="Gacser A."/>
            <person name="Gabaldon T."/>
        </authorList>
    </citation>
    <scope>NUCLEOTIDE SEQUENCE [LARGE SCALE GENOMIC DNA]</scope>
    <source>
        <strain evidence="9 10">BP57</strain>
    </source>
</reference>
<dbReference type="InterPro" id="IPR036549">
    <property type="entry name" value="CX6/COA6-like_sf"/>
</dbReference>
<keyword evidence="6" id="KW-0496">Mitochondrion</keyword>
<dbReference type="RefSeq" id="XP_067549969.1">
    <property type="nucleotide sequence ID" value="XM_067691622.1"/>
</dbReference>
<dbReference type="SUPFAM" id="SSF47694">
    <property type="entry name" value="Cytochrome c oxidase subunit h"/>
    <property type="match status" value="1"/>
</dbReference>
<dbReference type="FunFam" id="1.10.10.140:FF:000003">
    <property type="entry name" value="Cytochrome c oxidase assembly factor 6"/>
    <property type="match status" value="1"/>
</dbReference>
<dbReference type="InterPro" id="IPR048281">
    <property type="entry name" value="COA6_fun"/>
</dbReference>
<evidence type="ECO:0000256" key="7">
    <source>
        <dbReference type="ARBA" id="ARBA00023157"/>
    </source>
</evidence>
<evidence type="ECO:0000256" key="8">
    <source>
        <dbReference type="ARBA" id="ARBA00023242"/>
    </source>
</evidence>
<comment type="caution">
    <text evidence="9">The sequence shown here is derived from an EMBL/GenBank/DDBJ whole genome shotgun (WGS) entry which is preliminary data.</text>
</comment>
<accession>A0A8H7ZFG2</accession>
<dbReference type="GO" id="GO:0033617">
    <property type="term" value="P:mitochondrial respiratory chain complex IV assembly"/>
    <property type="evidence" value="ECO:0007669"/>
    <property type="project" value="TreeGrafter"/>
</dbReference>
<protein>
    <recommendedName>
        <fullName evidence="11">Cytochrome c oxidase assembly factor 6</fullName>
    </recommendedName>
</protein>
<evidence type="ECO:0000256" key="2">
    <source>
        <dbReference type="ARBA" id="ARBA00004496"/>
    </source>
</evidence>
<sequence>MPLFSKGEEVSTPPDKSSRLKCWEKRDRFFQCLGENYIDNSLDPKELPKVNEKCGDIKKEFERDCVSSWVKYFQEKRYNDLLRQRYIAKLESEGAQPLPFKIESIKK</sequence>
<name>A0A8H7ZFG2_9ASCO</name>